<feature type="region of interest" description="Disordered" evidence="1">
    <location>
        <begin position="83"/>
        <end position="152"/>
    </location>
</feature>
<dbReference type="AlphaFoldDB" id="A0A1H9BC75"/>
<evidence type="ECO:0000313" key="3">
    <source>
        <dbReference type="Proteomes" id="UP000199021"/>
    </source>
</evidence>
<feature type="compositionally biased region" description="Low complexity" evidence="1">
    <location>
        <begin position="97"/>
        <end position="108"/>
    </location>
</feature>
<accession>A0A1H9BC75</accession>
<keyword evidence="3" id="KW-1185">Reference proteome</keyword>
<evidence type="ECO:0000256" key="1">
    <source>
        <dbReference type="SAM" id="MobiDB-lite"/>
    </source>
</evidence>
<dbReference type="Proteomes" id="UP000199021">
    <property type="component" value="Unassembled WGS sequence"/>
</dbReference>
<dbReference type="InParanoid" id="A0A1H9BC75"/>
<reference evidence="3" key="1">
    <citation type="submission" date="2016-10" db="EMBL/GenBank/DDBJ databases">
        <authorList>
            <person name="Varghese N."/>
            <person name="Submissions S."/>
        </authorList>
    </citation>
    <scope>NUCLEOTIDE SEQUENCE [LARGE SCALE GENOMIC DNA]</scope>
    <source>
        <strain evidence="3">DSM 24740</strain>
    </source>
</reference>
<gene>
    <name evidence="2" type="ORF">SAMN05444359_10360</name>
</gene>
<organism evidence="2 3">
    <name type="scientific">Neolewinella agarilytica</name>
    <dbReference type="NCBI Taxonomy" id="478744"/>
    <lineage>
        <taxon>Bacteria</taxon>
        <taxon>Pseudomonadati</taxon>
        <taxon>Bacteroidota</taxon>
        <taxon>Saprospiria</taxon>
        <taxon>Saprospirales</taxon>
        <taxon>Lewinellaceae</taxon>
        <taxon>Neolewinella</taxon>
    </lineage>
</organism>
<name>A0A1H9BC75_9BACT</name>
<sequence length="152" mass="17265">MRSLRPPRPSAPAREVGCLESKPDFQRIPLHCSLVFSLASCGSAPRKSVFLCVNLWFPSNRAAIPLCVLSSFRVHLREKPVAKRPSFRLHLRETPSRSDPTSPSSNASHYKKRWPHNPAPAKHEKSRKWYSANKKPPIPQSRSTDSGHLPRW</sequence>
<proteinExistence type="predicted"/>
<evidence type="ECO:0000313" key="2">
    <source>
        <dbReference type="EMBL" id="SEP86337.1"/>
    </source>
</evidence>
<dbReference type="EMBL" id="FOFB01000003">
    <property type="protein sequence ID" value="SEP86337.1"/>
    <property type="molecule type" value="Genomic_DNA"/>
</dbReference>
<protein>
    <submittedName>
        <fullName evidence="2">Uncharacterized protein</fullName>
    </submittedName>
</protein>